<dbReference type="NCBIfam" id="NF006875">
    <property type="entry name" value="PRK09372.1"/>
    <property type="match status" value="1"/>
</dbReference>
<evidence type="ECO:0000256" key="3">
    <source>
        <dbReference type="ARBA" id="ARBA00008621"/>
    </source>
</evidence>
<evidence type="ECO:0000313" key="10">
    <source>
        <dbReference type="EMBL" id="MBL1376384.1"/>
    </source>
</evidence>
<comment type="similarity">
    <text evidence="3 9">Belongs to the class II aldolase/RraA-like family.</text>
</comment>
<evidence type="ECO:0000256" key="1">
    <source>
        <dbReference type="ARBA" id="ARBA00001342"/>
    </source>
</evidence>
<keyword evidence="5 9" id="KW-0479">Metal-binding</keyword>
<dbReference type="Gene3D" id="3.50.30.40">
    <property type="entry name" value="Ribonuclease E inhibitor RraA/RraA-like"/>
    <property type="match status" value="1"/>
</dbReference>
<comment type="catalytic activity">
    <reaction evidence="8 9">
        <text>oxaloacetate + H(+) = pyruvate + CO2</text>
        <dbReference type="Rhea" id="RHEA:15641"/>
        <dbReference type="ChEBI" id="CHEBI:15361"/>
        <dbReference type="ChEBI" id="CHEBI:15378"/>
        <dbReference type="ChEBI" id="CHEBI:16452"/>
        <dbReference type="ChEBI" id="CHEBI:16526"/>
        <dbReference type="EC" id="4.1.1.112"/>
    </reaction>
</comment>
<evidence type="ECO:0000256" key="8">
    <source>
        <dbReference type="ARBA" id="ARBA00047973"/>
    </source>
</evidence>
<name>A0ABS1QNE7_9GAMM</name>
<dbReference type="RefSeq" id="WP_202082344.1">
    <property type="nucleotide sequence ID" value="NZ_JAERTZ010000008.1"/>
</dbReference>
<dbReference type="PANTHER" id="PTHR33254">
    <property type="entry name" value="4-HYDROXY-4-METHYL-2-OXOGLUTARATE ALDOLASE 3-RELATED"/>
    <property type="match status" value="1"/>
</dbReference>
<evidence type="ECO:0000256" key="7">
    <source>
        <dbReference type="ARBA" id="ARBA00025046"/>
    </source>
</evidence>
<evidence type="ECO:0000313" key="11">
    <source>
        <dbReference type="Proteomes" id="UP000638570"/>
    </source>
</evidence>
<evidence type="ECO:0000256" key="4">
    <source>
        <dbReference type="ARBA" id="ARBA00011233"/>
    </source>
</evidence>
<evidence type="ECO:0000256" key="2">
    <source>
        <dbReference type="ARBA" id="ARBA00001968"/>
    </source>
</evidence>
<evidence type="ECO:0000256" key="6">
    <source>
        <dbReference type="ARBA" id="ARBA00023239"/>
    </source>
</evidence>
<dbReference type="InterPro" id="IPR010203">
    <property type="entry name" value="RraA"/>
</dbReference>
<dbReference type="SUPFAM" id="SSF89562">
    <property type="entry name" value="RraA-like"/>
    <property type="match status" value="1"/>
</dbReference>
<organism evidence="10 11">
    <name type="scientific">Zobellella iuensis</name>
    <dbReference type="NCBI Taxonomy" id="2803811"/>
    <lineage>
        <taxon>Bacteria</taxon>
        <taxon>Pseudomonadati</taxon>
        <taxon>Pseudomonadota</taxon>
        <taxon>Gammaproteobacteria</taxon>
        <taxon>Aeromonadales</taxon>
        <taxon>Aeromonadaceae</taxon>
        <taxon>Zobellella</taxon>
    </lineage>
</organism>
<comment type="caution">
    <text evidence="10">The sequence shown here is derived from an EMBL/GenBank/DDBJ whole genome shotgun (WGS) entry which is preliminary data.</text>
</comment>
<sequence length="165" mass="17445">MNTTELCDRLGERIGFLTPRLRDLGGRPRFAGEVVTVKCFEDSSRIKELIETPGQGKVMVVDAGGSERCAVFGDMSAATAIRNGWEGVVIYGYIRDAEPIAQMDLGMRALGVVPMGSTRRGLGLTELAIDIQGVRCQPGDYLVADEDGVVVMPAALAGEALAAGA</sequence>
<comment type="subunit">
    <text evidence="4 9">Homotrimer.</text>
</comment>
<dbReference type="PANTHER" id="PTHR33254:SF4">
    <property type="entry name" value="4-HYDROXY-4-METHYL-2-OXOGLUTARATE ALDOLASE 3-RELATED"/>
    <property type="match status" value="1"/>
</dbReference>
<dbReference type="InterPro" id="IPR005493">
    <property type="entry name" value="RraA/RraA-like"/>
</dbReference>
<keyword evidence="6 9" id="KW-0456">Lyase</keyword>
<proteinExistence type="inferred from homology"/>
<dbReference type="EMBL" id="JAERTZ010000008">
    <property type="protein sequence ID" value="MBL1376384.1"/>
    <property type="molecule type" value="Genomic_DNA"/>
</dbReference>
<dbReference type="Proteomes" id="UP000638570">
    <property type="component" value="Unassembled WGS sequence"/>
</dbReference>
<keyword evidence="11" id="KW-1185">Reference proteome</keyword>
<dbReference type="NCBIfam" id="TIGR01935">
    <property type="entry name" value="NOT-MenG"/>
    <property type="match status" value="1"/>
</dbReference>
<gene>
    <name evidence="10" type="primary">rraA</name>
    <name evidence="10" type="ORF">JKV55_03415</name>
</gene>
<accession>A0ABS1QNE7</accession>
<dbReference type="InterPro" id="IPR036704">
    <property type="entry name" value="RraA/RraA-like_sf"/>
</dbReference>
<comment type="catalytic activity">
    <reaction evidence="1 9">
        <text>4-hydroxy-4-methyl-2-oxoglutarate = 2 pyruvate</text>
        <dbReference type="Rhea" id="RHEA:22748"/>
        <dbReference type="ChEBI" id="CHEBI:15361"/>
        <dbReference type="ChEBI" id="CHEBI:58276"/>
        <dbReference type="EC" id="4.1.3.17"/>
    </reaction>
</comment>
<reference evidence="11" key="1">
    <citation type="submission" date="2021-01" db="EMBL/GenBank/DDBJ databases">
        <title>Genome public.</title>
        <authorList>
            <person name="Liu C."/>
            <person name="Sun Q."/>
        </authorList>
    </citation>
    <scope>NUCLEOTIDE SEQUENCE [LARGE SCALE GENOMIC DNA]</scope>
    <source>
        <strain evidence="11">CGMCC 1.18722</strain>
    </source>
</reference>
<dbReference type="EC" id="4.1.3.17" evidence="9"/>
<evidence type="ECO:0000256" key="5">
    <source>
        <dbReference type="ARBA" id="ARBA00022723"/>
    </source>
</evidence>
<comment type="function">
    <text evidence="7 9">Catalyzes the aldol cleavage of 4-hydroxy-4-methyl-2-oxoglutarate (HMG) into 2 molecules of pyruvate. Also contains a secondary oxaloacetate (OAA) decarboxylase activity due to the common pyruvate enolate transition state formed following C-C bond cleavage in the retro-aldol and decarboxylation reactions.</text>
</comment>
<evidence type="ECO:0000256" key="9">
    <source>
        <dbReference type="RuleBase" id="RU004338"/>
    </source>
</evidence>
<comment type="cofactor">
    <cofactor evidence="2 9">
        <name>a divalent metal cation</name>
        <dbReference type="ChEBI" id="CHEBI:60240"/>
    </cofactor>
</comment>
<dbReference type="EC" id="4.1.1.112" evidence="9"/>
<dbReference type="CDD" id="cd16841">
    <property type="entry name" value="RraA_family"/>
    <property type="match status" value="1"/>
</dbReference>
<protein>
    <recommendedName>
        <fullName evidence="9">4-hydroxy-4-methyl-2-oxoglutarate aldolase</fullName>
        <shortName evidence="9">HMG aldolase</shortName>
        <ecNumber evidence="9">4.1.1.112</ecNumber>
        <ecNumber evidence="9">4.1.3.17</ecNumber>
    </recommendedName>
    <alternativeName>
        <fullName evidence="9">Oxaloacetate decarboxylase</fullName>
    </alternativeName>
</protein>
<dbReference type="Pfam" id="PF03737">
    <property type="entry name" value="RraA-like"/>
    <property type="match status" value="1"/>
</dbReference>